<proteinExistence type="predicted"/>
<protein>
    <submittedName>
        <fullName evidence="1">DNA polymerase III subunit chi</fullName>
    </submittedName>
</protein>
<evidence type="ECO:0000313" key="2">
    <source>
        <dbReference type="Proteomes" id="UP001465153"/>
    </source>
</evidence>
<evidence type="ECO:0000313" key="1">
    <source>
        <dbReference type="EMBL" id="GAA6168769.1"/>
    </source>
</evidence>
<organism evidence="1 2">
    <name type="scientific">Sessilibacter corallicola</name>
    <dbReference type="NCBI Taxonomy" id="2904075"/>
    <lineage>
        <taxon>Bacteria</taxon>
        <taxon>Pseudomonadati</taxon>
        <taxon>Pseudomonadota</taxon>
        <taxon>Gammaproteobacteria</taxon>
        <taxon>Cellvibrionales</taxon>
        <taxon>Cellvibrionaceae</taxon>
        <taxon>Sessilibacter</taxon>
    </lineage>
</organism>
<dbReference type="Gene3D" id="3.40.50.10110">
    <property type="entry name" value="DNA polymerase III subunit chi"/>
    <property type="match status" value="1"/>
</dbReference>
<name>A0ABQ0AAT5_9GAMM</name>
<dbReference type="PANTHER" id="PTHR38767:SF1">
    <property type="entry name" value="DNA POLYMERASE III SUBUNIT CHI"/>
    <property type="match status" value="1"/>
</dbReference>
<dbReference type="SUPFAM" id="SSF102400">
    <property type="entry name" value="DNA polymerase III chi subunit"/>
    <property type="match status" value="1"/>
</dbReference>
<sequence>MTHIDFYILSSADENARLAFVSKLAEKIFQARRQLVIATEDESTSQLVSQQLWSARPESFLAHDLGEKFQQPSEAIIVTNNQPHPHCHDVLINLTEGVLENHFSRFQRLVEVVNQNEDTLARSRKTFQFYRERGYPIKSHKLKH</sequence>
<dbReference type="Pfam" id="PF04364">
    <property type="entry name" value="DNA_pol3_chi"/>
    <property type="match status" value="1"/>
</dbReference>
<reference evidence="1 2" key="1">
    <citation type="submission" date="2024-04" db="EMBL/GenBank/DDBJ databases">
        <title>Draft genome sequence of Sessilibacter corallicola NBRC 116591.</title>
        <authorList>
            <person name="Miyakawa T."/>
            <person name="Kusuya Y."/>
            <person name="Miura T."/>
        </authorList>
    </citation>
    <scope>NUCLEOTIDE SEQUENCE [LARGE SCALE GENOMIC DNA]</scope>
    <source>
        <strain evidence="1 2">KU-00831-HH</strain>
    </source>
</reference>
<dbReference type="RefSeq" id="WP_233088285.1">
    <property type="nucleotide sequence ID" value="NZ_BAABWN010000008.1"/>
</dbReference>
<dbReference type="EMBL" id="BAABWN010000008">
    <property type="protein sequence ID" value="GAA6168769.1"/>
    <property type="molecule type" value="Genomic_DNA"/>
</dbReference>
<dbReference type="Proteomes" id="UP001465153">
    <property type="component" value="Unassembled WGS sequence"/>
</dbReference>
<dbReference type="InterPro" id="IPR036768">
    <property type="entry name" value="PolIII_chi_sf"/>
</dbReference>
<dbReference type="InterPro" id="IPR007459">
    <property type="entry name" value="DNA_pol3_chi"/>
</dbReference>
<dbReference type="PANTHER" id="PTHR38767">
    <property type="entry name" value="DNA POLYMERASE III SUBUNIT CHI"/>
    <property type="match status" value="1"/>
</dbReference>
<accession>A0ABQ0AAT5</accession>
<comment type="caution">
    <text evidence="1">The sequence shown here is derived from an EMBL/GenBank/DDBJ whole genome shotgun (WGS) entry which is preliminary data.</text>
</comment>
<gene>
    <name evidence="1" type="ORF">NBRC116591_25800</name>
</gene>
<keyword evidence="2" id="KW-1185">Reference proteome</keyword>